<dbReference type="InterPro" id="IPR033390">
    <property type="entry name" value="Rv2179c-like"/>
</dbReference>
<dbReference type="EMBL" id="SORX01000002">
    <property type="protein sequence ID" value="TFE02867.1"/>
    <property type="molecule type" value="Genomic_DNA"/>
</dbReference>
<dbReference type="AlphaFoldDB" id="A0A4Y8LPJ4"/>
<evidence type="ECO:0000259" key="1">
    <source>
        <dbReference type="Pfam" id="PF16473"/>
    </source>
</evidence>
<name>A0A4Y8LPJ4_9BACL</name>
<reference evidence="2 3" key="1">
    <citation type="submission" date="2019-03" db="EMBL/GenBank/DDBJ databases">
        <authorList>
            <person name="Yang Y."/>
        </authorList>
    </citation>
    <scope>NUCLEOTIDE SEQUENCE [LARGE SCALE GENOMIC DNA]</scope>
    <source>
        <strain evidence="2 3">ASL-1</strain>
    </source>
</reference>
<protein>
    <submittedName>
        <fullName evidence="2">3'-5' exoribonuclease</fullName>
    </submittedName>
</protein>
<gene>
    <name evidence="2" type="ORF">E2626_03405</name>
</gene>
<comment type="caution">
    <text evidence="2">The sequence shown here is derived from an EMBL/GenBank/DDBJ whole genome shotgun (WGS) entry which is preliminary data.</text>
</comment>
<feature type="domain" description="3'-5' exoribonuclease Rv2179c-like" evidence="1">
    <location>
        <begin position="5"/>
        <end position="181"/>
    </location>
</feature>
<evidence type="ECO:0000313" key="3">
    <source>
        <dbReference type="Proteomes" id="UP000297776"/>
    </source>
</evidence>
<dbReference type="OrthoDB" id="256590at2"/>
<dbReference type="RefSeq" id="WP_134379690.1">
    <property type="nucleotide sequence ID" value="NZ_SORX01000002.1"/>
</dbReference>
<dbReference type="Proteomes" id="UP000297776">
    <property type="component" value="Unassembled WGS sequence"/>
</dbReference>
<keyword evidence="3" id="KW-1185">Reference proteome</keyword>
<dbReference type="SUPFAM" id="SSF53098">
    <property type="entry name" value="Ribonuclease H-like"/>
    <property type="match status" value="1"/>
</dbReference>
<accession>A0A4Y8LPJ4</accession>
<dbReference type="InterPro" id="IPR012337">
    <property type="entry name" value="RNaseH-like_sf"/>
</dbReference>
<dbReference type="GO" id="GO:0003676">
    <property type="term" value="F:nucleic acid binding"/>
    <property type="evidence" value="ECO:0007669"/>
    <property type="project" value="InterPro"/>
</dbReference>
<evidence type="ECO:0000313" key="2">
    <source>
        <dbReference type="EMBL" id="TFE02867.1"/>
    </source>
</evidence>
<dbReference type="Gene3D" id="3.30.420.10">
    <property type="entry name" value="Ribonuclease H-like superfamily/Ribonuclease H"/>
    <property type="match status" value="1"/>
</dbReference>
<organism evidence="2 3">
    <name type="scientific">Jeotgalibacillus salarius</name>
    <dbReference type="NCBI Taxonomy" id="546023"/>
    <lineage>
        <taxon>Bacteria</taxon>
        <taxon>Bacillati</taxon>
        <taxon>Bacillota</taxon>
        <taxon>Bacilli</taxon>
        <taxon>Bacillales</taxon>
        <taxon>Caryophanaceae</taxon>
        <taxon>Jeotgalibacillus</taxon>
    </lineage>
</organism>
<proteinExistence type="predicted"/>
<dbReference type="Pfam" id="PF16473">
    <property type="entry name" value="Rv2179c-like"/>
    <property type="match status" value="1"/>
</dbReference>
<dbReference type="InterPro" id="IPR036397">
    <property type="entry name" value="RNaseH_sf"/>
</dbReference>
<sequence>MRLDIMTDIETLGTNSDSTIIQLSAIAFNISTGSQTDQFNLIADIEKNEQPLKVTGGTIKWWLETDKELLHKLLSFGAHSSEDILREFHDWLCELEFQGYDLYLWGNGILFDNKMIQHQFEQLDLKYPIFYRNDRDVRTIVDLASHKLGISEKDLKERFNNDALVKHDAFDDVIYQINLVTGCYNILTGNEGSI</sequence>